<reference evidence="3 4" key="1">
    <citation type="submission" date="2019-12" db="EMBL/GenBank/DDBJ databases">
        <authorList>
            <person name="Alioto T."/>
            <person name="Alioto T."/>
            <person name="Gomez Garrido J."/>
        </authorList>
    </citation>
    <scope>NUCLEOTIDE SEQUENCE [LARGE SCALE GENOMIC DNA]</scope>
</reference>
<dbReference type="Gramene" id="OE9A042124T1">
    <property type="protein sequence ID" value="OE9A042124C1"/>
    <property type="gene ID" value="OE9A042124"/>
</dbReference>
<evidence type="ECO:0000256" key="1">
    <source>
        <dbReference type="SAM" id="MobiDB-lite"/>
    </source>
</evidence>
<dbReference type="OrthoDB" id="439808at2759"/>
<comment type="caution">
    <text evidence="3">The sequence shown here is derived from an EMBL/GenBank/DDBJ whole genome shotgun (WGS) entry which is preliminary data.</text>
</comment>
<dbReference type="GO" id="GO:0003676">
    <property type="term" value="F:nucleic acid binding"/>
    <property type="evidence" value="ECO:0007669"/>
    <property type="project" value="InterPro"/>
</dbReference>
<sequence>MASEDQTPPEKSHSKYSNNSNVNPRRDSSKPYFVHYSDQLGHILIPTKSEWCQLFGDKLGEWIFKSRSRDTFHEGYMFPMLVTEEFDVWPEKNGLGKDGSGMVEPVQVQVTDTRAVLGNQPKKLDPKLEVQAGDSYKAVIQKKAIARF</sequence>
<feature type="domain" description="G-patch" evidence="2">
    <location>
        <begin position="89"/>
        <end position="118"/>
    </location>
</feature>
<proteinExistence type="predicted"/>
<gene>
    <name evidence="3" type="ORF">OLEA9_A042124</name>
</gene>
<dbReference type="Proteomes" id="UP000594638">
    <property type="component" value="Unassembled WGS sequence"/>
</dbReference>
<evidence type="ECO:0000313" key="3">
    <source>
        <dbReference type="EMBL" id="CAA3009283.1"/>
    </source>
</evidence>
<organism evidence="3 4">
    <name type="scientific">Olea europaea subsp. europaea</name>
    <dbReference type="NCBI Taxonomy" id="158383"/>
    <lineage>
        <taxon>Eukaryota</taxon>
        <taxon>Viridiplantae</taxon>
        <taxon>Streptophyta</taxon>
        <taxon>Embryophyta</taxon>
        <taxon>Tracheophyta</taxon>
        <taxon>Spermatophyta</taxon>
        <taxon>Magnoliopsida</taxon>
        <taxon>eudicotyledons</taxon>
        <taxon>Gunneridae</taxon>
        <taxon>Pentapetalae</taxon>
        <taxon>asterids</taxon>
        <taxon>lamiids</taxon>
        <taxon>Lamiales</taxon>
        <taxon>Oleaceae</taxon>
        <taxon>Oleeae</taxon>
        <taxon>Olea</taxon>
    </lineage>
</organism>
<protein>
    <submittedName>
        <fullName evidence="3">SUPPRESSOR OF ABI3-5</fullName>
    </submittedName>
</protein>
<accession>A0A8S0TV07</accession>
<evidence type="ECO:0000313" key="4">
    <source>
        <dbReference type="Proteomes" id="UP000594638"/>
    </source>
</evidence>
<dbReference type="Pfam" id="PF01585">
    <property type="entry name" value="G-patch"/>
    <property type="match status" value="1"/>
</dbReference>
<feature type="region of interest" description="Disordered" evidence="1">
    <location>
        <begin position="1"/>
        <end position="28"/>
    </location>
</feature>
<keyword evidence="4" id="KW-1185">Reference proteome</keyword>
<dbReference type="AlphaFoldDB" id="A0A8S0TV07"/>
<evidence type="ECO:0000259" key="2">
    <source>
        <dbReference type="Pfam" id="PF01585"/>
    </source>
</evidence>
<name>A0A8S0TV07_OLEEU</name>
<dbReference type="EMBL" id="CACTIH010007315">
    <property type="protein sequence ID" value="CAA3009283.1"/>
    <property type="molecule type" value="Genomic_DNA"/>
</dbReference>
<dbReference type="InterPro" id="IPR000467">
    <property type="entry name" value="G_patch_dom"/>
</dbReference>